<dbReference type="PROSITE" id="PS50847">
    <property type="entry name" value="GRAM_POS_ANCHORING"/>
    <property type="match status" value="1"/>
</dbReference>
<evidence type="ECO:0000256" key="7">
    <source>
        <dbReference type="ARBA" id="ARBA00022737"/>
    </source>
</evidence>
<name>A0A9P3QU91_LISMN</name>
<accession>A0A9P3QU91</accession>
<dbReference type="NCBIfam" id="TIGR01167">
    <property type="entry name" value="LPXTG_anchor"/>
    <property type="match status" value="1"/>
</dbReference>
<reference evidence="12 15" key="1">
    <citation type="journal article" date="2018" name="Genome Biol.">
        <title>SKESA: strategic k-mer extension for scrupulous assemblies.</title>
        <authorList>
            <person name="Souvorov A."/>
            <person name="Agarwala R."/>
            <person name="Lipman D.J."/>
        </authorList>
    </citation>
    <scope>NUCLEOTIDE SEQUENCE [LARGE SCALE GENOMIC DNA]</scope>
    <source>
        <strain evidence="12 15">CFIAFB20160079</strain>
    </source>
</reference>
<dbReference type="SUPFAM" id="SSF52058">
    <property type="entry name" value="L domain-like"/>
    <property type="match status" value="1"/>
</dbReference>
<keyword evidence="7" id="KW-0677">Repeat</keyword>
<dbReference type="Gene3D" id="3.10.20.320">
    <property type="entry name" value="Putative peptidoglycan bound protein (lpxtg motif)"/>
    <property type="match status" value="3"/>
</dbReference>
<feature type="transmembrane region" description="Helical" evidence="10">
    <location>
        <begin position="632"/>
        <end position="649"/>
    </location>
</feature>
<keyword evidence="4" id="KW-0964">Secreted</keyword>
<protein>
    <submittedName>
        <fullName evidence="12">LPXTG cell wall anchor domain-containing protein</fullName>
    </submittedName>
</protein>
<dbReference type="Proteomes" id="UP000269407">
    <property type="component" value="Unassembled WGS sequence"/>
</dbReference>
<dbReference type="RefSeq" id="WP_061112796.1">
    <property type="nucleotide sequence ID" value="NZ_CP168813.1"/>
</dbReference>
<evidence type="ECO:0000313" key="12">
    <source>
        <dbReference type="EMBL" id="HAB7363427.1"/>
    </source>
</evidence>
<keyword evidence="6" id="KW-0732">Signal</keyword>
<keyword evidence="10" id="KW-0812">Transmembrane</keyword>
<dbReference type="Proteomes" id="UP000845014">
    <property type="component" value="Unassembled WGS sequence"/>
</dbReference>
<dbReference type="AlphaFoldDB" id="A0A9P3QU91"/>
<feature type="region of interest" description="Disordered" evidence="9">
    <location>
        <begin position="34"/>
        <end position="89"/>
    </location>
</feature>
<evidence type="ECO:0000256" key="6">
    <source>
        <dbReference type="ARBA" id="ARBA00022729"/>
    </source>
</evidence>
<keyword evidence="10" id="KW-1133">Transmembrane helix</keyword>
<keyword evidence="8" id="KW-0572">Peptidoglycan-anchor</keyword>
<evidence type="ECO:0000313" key="14">
    <source>
        <dbReference type="Proteomes" id="UP000269407"/>
    </source>
</evidence>
<dbReference type="PANTHER" id="PTHR24366:SF96">
    <property type="entry name" value="LEUCINE RICH REPEAT CONTAINING 53"/>
    <property type="match status" value="1"/>
</dbReference>
<reference evidence="13 14" key="2">
    <citation type="submission" date="2018-07" db="EMBL/GenBank/DDBJ databases">
        <authorList>
            <consortium name="GenomeTrakr: Next Generation Sequencing Network for Food Pathogen Tracability"/>
        </authorList>
    </citation>
    <scope>NUCLEOTIDE SEQUENCE [LARGE SCALE GENOMIC DNA]</scope>
    <source>
        <strain evidence="13 14">FDA00013213</strain>
    </source>
</reference>
<feature type="region of interest" description="Disordered" evidence="9">
    <location>
        <begin position="597"/>
        <end position="623"/>
    </location>
</feature>
<dbReference type="InterPro" id="IPR019931">
    <property type="entry name" value="LPXTG_anchor"/>
</dbReference>
<dbReference type="Pfam" id="PF06458">
    <property type="entry name" value="MucBP"/>
    <property type="match status" value="3"/>
</dbReference>
<dbReference type="Gene3D" id="3.80.10.10">
    <property type="entry name" value="Ribonuclease Inhibitor"/>
    <property type="match status" value="1"/>
</dbReference>
<evidence type="ECO:0000256" key="5">
    <source>
        <dbReference type="ARBA" id="ARBA00022614"/>
    </source>
</evidence>
<evidence type="ECO:0000256" key="4">
    <source>
        <dbReference type="ARBA" id="ARBA00022525"/>
    </source>
</evidence>
<evidence type="ECO:0000256" key="10">
    <source>
        <dbReference type="SAM" id="Phobius"/>
    </source>
</evidence>
<dbReference type="InterPro" id="IPR001611">
    <property type="entry name" value="Leu-rich_rpt"/>
</dbReference>
<dbReference type="InterPro" id="IPR009459">
    <property type="entry name" value="MucBP_dom"/>
</dbReference>
<gene>
    <name evidence="13" type="ORF">DOV25_01390</name>
    <name evidence="12" type="ORF">GYO01_04835</name>
</gene>
<feature type="compositionally biased region" description="Low complexity" evidence="9">
    <location>
        <begin position="606"/>
        <end position="620"/>
    </location>
</feature>
<feature type="compositionally biased region" description="Polar residues" evidence="9">
    <location>
        <begin position="61"/>
        <end position="81"/>
    </location>
</feature>
<evidence type="ECO:0000256" key="9">
    <source>
        <dbReference type="SAM" id="MobiDB-lite"/>
    </source>
</evidence>
<dbReference type="Gene3D" id="2.60.40.1220">
    <property type="match status" value="1"/>
</dbReference>
<evidence type="ECO:0000313" key="13">
    <source>
        <dbReference type="EMBL" id="MCO37111.1"/>
    </source>
</evidence>
<proteinExistence type="inferred from homology"/>
<feature type="domain" description="Gram-positive cocci surface proteins LPxTG" evidence="11">
    <location>
        <begin position="621"/>
        <end position="656"/>
    </location>
</feature>
<evidence type="ECO:0000259" key="11">
    <source>
        <dbReference type="PROSITE" id="PS50847"/>
    </source>
</evidence>
<dbReference type="InterPro" id="IPR032675">
    <property type="entry name" value="LRR_dom_sf"/>
</dbReference>
<keyword evidence="5" id="KW-0433">Leucine-rich repeat</keyword>
<reference evidence="12" key="3">
    <citation type="submission" date="2020-01" db="EMBL/GenBank/DDBJ databases">
        <authorList>
            <consortium name="NCBI Pathogen Detection Project"/>
        </authorList>
    </citation>
    <scope>NUCLEOTIDE SEQUENCE</scope>
    <source>
        <strain evidence="12">CFIAFB20160079</strain>
    </source>
</reference>
<dbReference type="EMBL" id="RCRQ01000001">
    <property type="protein sequence ID" value="MCO37111.1"/>
    <property type="molecule type" value="Genomic_DNA"/>
</dbReference>
<organism evidence="12 15">
    <name type="scientific">Listeria monocytogenes</name>
    <dbReference type="NCBI Taxonomy" id="1639"/>
    <lineage>
        <taxon>Bacteria</taxon>
        <taxon>Bacillati</taxon>
        <taxon>Bacillota</taxon>
        <taxon>Bacilli</taxon>
        <taxon>Bacillales</taxon>
        <taxon>Listeriaceae</taxon>
        <taxon>Listeria</taxon>
    </lineage>
</organism>
<sequence length="656" mass="71745">MKKIRKAVIILIMFAQTQIVTSITVFGEVSSQNSRIKQSSVNSEEKKSSNSANKNVEEIIESTQEKNISSETTDNNASTIKASDIGSKEESIDSWMPDKELQELISQSLNIPVEQLTQDDLAHLTGRLEVSGISDLTGVEYAQKIDGLSVQFSEIASLSPIFRLNNLNFLDISYTQLNSLSGIESLINLKTLNLNSDSLSDISALSELTNLQDLFLYDNSISDISPLYGLTEHLVNLGLNNNNIHDLSGINSFLKNSKALQFIALSGNKISDVSIIDINAILDNDLTLDISSQIVTLPKHTFDDASLQENPLKTIVGYDISLDNLIGTNSEVGSYDPLNNKITWNNLSMSEGTLTGTWRSNVSSSTKHVNIIFDGSFTQAYVVLLDATPVTVKYINEAGKELAVSDILNGKIGLPYQSTAKTIKGWALKETPKNAVGTFTNIAQTVTYVYERIEAAPVTVRYQDEEGNELAPSTVLNGKVGLPYQTTAKSIDGWVLEETPANASGTFTKEVQEVVYVYERTEAAPVTVKYQDEEGNELVPSTTLNGKVGLPYQSEAVSIDGWTLKEIPANISGVFTEKEQVVTFEYKKINSNQTIVPPTNIDKENSISSSKSVSDKSNSSLPQTGEQQYSKIWGIIGILLLGSSALVIGRRKTYQK</sequence>
<dbReference type="InterPro" id="IPR014755">
    <property type="entry name" value="Cu-Rt/internalin_Ig-like"/>
</dbReference>
<dbReference type="PANTHER" id="PTHR24366">
    <property type="entry name" value="IG(IMMUNOGLOBULIN) AND LRR(LEUCINE RICH REPEAT) DOMAINS"/>
    <property type="match status" value="1"/>
</dbReference>
<evidence type="ECO:0000313" key="15">
    <source>
        <dbReference type="Proteomes" id="UP000845014"/>
    </source>
</evidence>
<keyword evidence="3" id="KW-0134">Cell wall</keyword>
<comment type="similarity">
    <text evidence="2">Belongs to the internalin family.</text>
</comment>
<evidence type="ECO:0000256" key="1">
    <source>
        <dbReference type="ARBA" id="ARBA00004168"/>
    </source>
</evidence>
<comment type="caution">
    <text evidence="12">The sequence shown here is derived from an EMBL/GenBank/DDBJ whole genome shotgun (WGS) entry which is preliminary data.</text>
</comment>
<dbReference type="EMBL" id="DAAHUJ010000002">
    <property type="protein sequence ID" value="HAB7363427.1"/>
    <property type="molecule type" value="Genomic_DNA"/>
</dbReference>
<keyword evidence="10" id="KW-0472">Membrane</keyword>
<evidence type="ECO:0000256" key="8">
    <source>
        <dbReference type="ARBA" id="ARBA00023088"/>
    </source>
</evidence>
<comment type="subcellular location">
    <subcellularLocation>
        <location evidence="1">Secreted</location>
        <location evidence="1">Cell wall</location>
        <topology evidence="1">Peptidoglycan-anchor</topology>
    </subcellularLocation>
</comment>
<evidence type="ECO:0000256" key="2">
    <source>
        <dbReference type="ARBA" id="ARBA00009432"/>
    </source>
</evidence>
<dbReference type="PROSITE" id="PS51450">
    <property type="entry name" value="LRR"/>
    <property type="match status" value="3"/>
</dbReference>
<evidence type="ECO:0000256" key="3">
    <source>
        <dbReference type="ARBA" id="ARBA00022512"/>
    </source>
</evidence>